<dbReference type="PANTHER" id="PTHR37233:SF2">
    <property type="entry name" value="TRANSMEMBRANE PROTEIN"/>
    <property type="match status" value="1"/>
</dbReference>
<reference evidence="3 4" key="2">
    <citation type="journal article" date="2017" name="Front. Plant Sci.">
        <title>Gene Classification and Mining of Molecular Markers Useful in Red Clover (Trifolium pratense) Breeding.</title>
        <authorList>
            <person name="Istvanek J."/>
            <person name="Dluhosova J."/>
            <person name="Dluhos P."/>
            <person name="Patkova L."/>
            <person name="Nedelnik J."/>
            <person name="Repkova J."/>
        </authorList>
    </citation>
    <scope>NUCLEOTIDE SEQUENCE [LARGE SCALE GENOMIC DNA]</scope>
    <source>
        <strain evidence="4">cv. Tatra</strain>
        <tissue evidence="3">Young leaves</tissue>
    </source>
</reference>
<keyword evidence="2" id="KW-0472">Membrane</keyword>
<accession>A0A2K3P8B5</accession>
<dbReference type="PANTHER" id="PTHR37233">
    <property type="entry name" value="TRANSMEMBRANE PROTEIN"/>
    <property type="match status" value="1"/>
</dbReference>
<protein>
    <submittedName>
        <fullName evidence="3">Uncharacterized protein</fullName>
    </submittedName>
</protein>
<name>A0A2K3P8B5_TRIPR</name>
<dbReference type="GO" id="GO:0009535">
    <property type="term" value="C:chloroplast thylakoid membrane"/>
    <property type="evidence" value="ECO:0007669"/>
    <property type="project" value="TreeGrafter"/>
</dbReference>
<organism evidence="3 4">
    <name type="scientific">Trifolium pratense</name>
    <name type="common">Red clover</name>
    <dbReference type="NCBI Taxonomy" id="57577"/>
    <lineage>
        <taxon>Eukaryota</taxon>
        <taxon>Viridiplantae</taxon>
        <taxon>Streptophyta</taxon>
        <taxon>Embryophyta</taxon>
        <taxon>Tracheophyta</taxon>
        <taxon>Spermatophyta</taxon>
        <taxon>Magnoliopsida</taxon>
        <taxon>eudicotyledons</taxon>
        <taxon>Gunneridae</taxon>
        <taxon>Pentapetalae</taxon>
        <taxon>rosids</taxon>
        <taxon>fabids</taxon>
        <taxon>Fabales</taxon>
        <taxon>Fabaceae</taxon>
        <taxon>Papilionoideae</taxon>
        <taxon>50 kb inversion clade</taxon>
        <taxon>NPAAA clade</taxon>
        <taxon>Hologalegina</taxon>
        <taxon>IRL clade</taxon>
        <taxon>Trifolieae</taxon>
        <taxon>Trifolium</taxon>
    </lineage>
</organism>
<feature type="region of interest" description="Disordered" evidence="1">
    <location>
        <begin position="191"/>
        <end position="210"/>
    </location>
</feature>
<dbReference type="STRING" id="57577.A0A2K3P8B5"/>
<evidence type="ECO:0000313" key="4">
    <source>
        <dbReference type="Proteomes" id="UP000236291"/>
    </source>
</evidence>
<keyword evidence="2" id="KW-0812">Transmembrane</keyword>
<evidence type="ECO:0000256" key="2">
    <source>
        <dbReference type="SAM" id="Phobius"/>
    </source>
</evidence>
<gene>
    <name evidence="3" type="ORF">L195_g008137</name>
</gene>
<comment type="caution">
    <text evidence="3">The sequence shown here is derived from an EMBL/GenBank/DDBJ whole genome shotgun (WGS) entry which is preliminary data.</text>
</comment>
<feature type="region of interest" description="Disordered" evidence="1">
    <location>
        <begin position="95"/>
        <end position="162"/>
    </location>
</feature>
<dbReference type="Proteomes" id="UP000236291">
    <property type="component" value="Unassembled WGS sequence"/>
</dbReference>
<dbReference type="EMBL" id="ASHM01004601">
    <property type="protein sequence ID" value="PNY11529.1"/>
    <property type="molecule type" value="Genomic_DNA"/>
</dbReference>
<feature type="transmembrane region" description="Helical" evidence="2">
    <location>
        <begin position="234"/>
        <end position="256"/>
    </location>
</feature>
<proteinExistence type="predicted"/>
<reference evidence="3 4" key="1">
    <citation type="journal article" date="2014" name="Am. J. Bot.">
        <title>Genome assembly and annotation for red clover (Trifolium pratense; Fabaceae).</title>
        <authorList>
            <person name="Istvanek J."/>
            <person name="Jaros M."/>
            <person name="Krenek A."/>
            <person name="Repkova J."/>
        </authorList>
    </citation>
    <scope>NUCLEOTIDE SEQUENCE [LARGE SCALE GENOMIC DNA]</scope>
    <source>
        <strain evidence="4">cv. Tatra</strain>
        <tissue evidence="3">Young leaves</tissue>
    </source>
</reference>
<evidence type="ECO:0000313" key="3">
    <source>
        <dbReference type="EMBL" id="PNY11529.1"/>
    </source>
</evidence>
<feature type="compositionally biased region" description="Polar residues" evidence="1">
    <location>
        <begin position="104"/>
        <end position="156"/>
    </location>
</feature>
<evidence type="ECO:0000256" key="1">
    <source>
        <dbReference type="SAM" id="MobiDB-lite"/>
    </source>
</evidence>
<dbReference type="AlphaFoldDB" id="A0A2K3P8B5"/>
<sequence>MVDDSIGNLIADDLEDRGRDFDTILELRVGLNSTLQNQFKLETKYHDASRYSVGASFPKATQNTPFFVTSTTRMFVKEKRFGKCFSVANSDQLSADASKKDIDSATNSPVNDQLKSTNPPDETSKLQAQVNAEQTPEGSNGSVASPKSQSVTTRSSQKVRERIKAARVLNQSKEPKISKPDIGSSVLAAFREGDKGKKKRRSGLPEAPGNLFDDRKRGMPKAGLTFEFPGGNDLFLIIFSFVFISTVMFGTTFIVWKVGAIHFNDS</sequence>
<keyword evidence="2" id="KW-1133">Transmembrane helix</keyword>